<dbReference type="AlphaFoldDB" id="A0A1G2RB94"/>
<dbReference type="PROSITE" id="PS00151">
    <property type="entry name" value="ACYLPHOSPHATASE_2"/>
    <property type="match status" value="1"/>
</dbReference>
<feature type="domain" description="Acylphosphatase-like" evidence="7">
    <location>
        <begin position="3"/>
        <end position="87"/>
    </location>
</feature>
<dbReference type="PROSITE" id="PS51160">
    <property type="entry name" value="ACYLPHOSPHATASE_3"/>
    <property type="match status" value="1"/>
</dbReference>
<dbReference type="InterPro" id="IPR036046">
    <property type="entry name" value="Acylphosphatase-like_dom_sf"/>
</dbReference>
<accession>A0A1G2RB94</accession>
<evidence type="ECO:0000256" key="6">
    <source>
        <dbReference type="RuleBase" id="RU004168"/>
    </source>
</evidence>
<keyword evidence="4 5" id="KW-0378">Hydrolase</keyword>
<evidence type="ECO:0000256" key="3">
    <source>
        <dbReference type="ARBA" id="ARBA00047645"/>
    </source>
</evidence>
<evidence type="ECO:0000256" key="4">
    <source>
        <dbReference type="PROSITE-ProRule" id="PRU00520"/>
    </source>
</evidence>
<protein>
    <recommendedName>
        <fullName evidence="2 4">Acylphosphatase</fullName>
        <ecNumber evidence="2 4">3.6.1.7</ecNumber>
    </recommendedName>
</protein>
<dbReference type="InterPro" id="IPR020456">
    <property type="entry name" value="Acylphosphatase"/>
</dbReference>
<evidence type="ECO:0000313" key="9">
    <source>
        <dbReference type="Proteomes" id="UP000177078"/>
    </source>
</evidence>
<feature type="active site" evidence="4">
    <location>
        <position position="36"/>
    </location>
</feature>
<evidence type="ECO:0000256" key="5">
    <source>
        <dbReference type="RuleBase" id="RU000553"/>
    </source>
</evidence>
<gene>
    <name evidence="8" type="ORF">A3F15_00250</name>
</gene>
<dbReference type="Gene3D" id="3.30.70.100">
    <property type="match status" value="1"/>
</dbReference>
<dbReference type="PANTHER" id="PTHR47268:SF4">
    <property type="entry name" value="ACYLPHOSPHATASE"/>
    <property type="match status" value="1"/>
</dbReference>
<sequence length="87" mass="9938">MSRARVFVVGKVQGVGFRYGTRIMARKLGLFGFVQNLADGRVEAVFEGEKDKIEKIVAWMKKGPFLAKVSEIEVDWEEYKNEFTAFS</sequence>
<dbReference type="InterPro" id="IPR001792">
    <property type="entry name" value="Acylphosphatase-like_dom"/>
</dbReference>
<dbReference type="Pfam" id="PF00708">
    <property type="entry name" value="Acylphosphatase"/>
    <property type="match status" value="1"/>
</dbReference>
<dbReference type="PANTHER" id="PTHR47268">
    <property type="entry name" value="ACYLPHOSPHATASE"/>
    <property type="match status" value="1"/>
</dbReference>
<evidence type="ECO:0000259" key="7">
    <source>
        <dbReference type="PROSITE" id="PS51160"/>
    </source>
</evidence>
<comment type="caution">
    <text evidence="8">The sequence shown here is derived from an EMBL/GenBank/DDBJ whole genome shotgun (WGS) entry which is preliminary data.</text>
</comment>
<dbReference type="Proteomes" id="UP000177078">
    <property type="component" value="Unassembled WGS sequence"/>
</dbReference>
<dbReference type="EC" id="3.6.1.7" evidence="2 4"/>
<comment type="catalytic activity">
    <reaction evidence="3 4 5">
        <text>an acyl phosphate + H2O = a carboxylate + phosphate + H(+)</text>
        <dbReference type="Rhea" id="RHEA:14965"/>
        <dbReference type="ChEBI" id="CHEBI:15377"/>
        <dbReference type="ChEBI" id="CHEBI:15378"/>
        <dbReference type="ChEBI" id="CHEBI:29067"/>
        <dbReference type="ChEBI" id="CHEBI:43474"/>
        <dbReference type="ChEBI" id="CHEBI:59918"/>
        <dbReference type="EC" id="3.6.1.7"/>
    </reaction>
</comment>
<evidence type="ECO:0000256" key="1">
    <source>
        <dbReference type="ARBA" id="ARBA00005614"/>
    </source>
</evidence>
<dbReference type="GO" id="GO:0003998">
    <property type="term" value="F:acylphosphatase activity"/>
    <property type="evidence" value="ECO:0007669"/>
    <property type="project" value="UniProtKB-EC"/>
</dbReference>
<evidence type="ECO:0000313" key="8">
    <source>
        <dbReference type="EMBL" id="OHA70114.1"/>
    </source>
</evidence>
<dbReference type="STRING" id="1802457.A3F15_00250"/>
<feature type="active site" evidence="4">
    <location>
        <position position="18"/>
    </location>
</feature>
<reference evidence="8 9" key="1">
    <citation type="journal article" date="2016" name="Nat. Commun.">
        <title>Thousands of microbial genomes shed light on interconnected biogeochemical processes in an aquifer system.</title>
        <authorList>
            <person name="Anantharaman K."/>
            <person name="Brown C.T."/>
            <person name="Hug L.A."/>
            <person name="Sharon I."/>
            <person name="Castelle C.J."/>
            <person name="Probst A.J."/>
            <person name="Thomas B.C."/>
            <person name="Singh A."/>
            <person name="Wilkins M.J."/>
            <person name="Karaoz U."/>
            <person name="Brodie E.L."/>
            <person name="Williams K.H."/>
            <person name="Hubbard S.S."/>
            <person name="Banfield J.F."/>
        </authorList>
    </citation>
    <scope>NUCLEOTIDE SEQUENCE [LARGE SCALE GENOMIC DNA]</scope>
</reference>
<comment type="similarity">
    <text evidence="1 6">Belongs to the acylphosphatase family.</text>
</comment>
<dbReference type="EMBL" id="MHUC01000037">
    <property type="protein sequence ID" value="OHA70114.1"/>
    <property type="molecule type" value="Genomic_DNA"/>
</dbReference>
<name>A0A1G2RB94_9BACT</name>
<organism evidence="8 9">
    <name type="scientific">Candidatus Wildermuthbacteria bacterium RIFCSPHIGHO2_12_FULL_40_12</name>
    <dbReference type="NCBI Taxonomy" id="1802457"/>
    <lineage>
        <taxon>Bacteria</taxon>
        <taxon>Candidatus Wildermuthiibacteriota</taxon>
    </lineage>
</organism>
<dbReference type="InterPro" id="IPR017968">
    <property type="entry name" value="Acylphosphatase_CS"/>
</dbReference>
<dbReference type="PROSITE" id="PS00150">
    <property type="entry name" value="ACYLPHOSPHATASE_1"/>
    <property type="match status" value="1"/>
</dbReference>
<proteinExistence type="inferred from homology"/>
<dbReference type="SUPFAM" id="SSF54975">
    <property type="entry name" value="Acylphosphatase/BLUF domain-like"/>
    <property type="match status" value="1"/>
</dbReference>
<evidence type="ECO:0000256" key="2">
    <source>
        <dbReference type="ARBA" id="ARBA00012150"/>
    </source>
</evidence>